<sequence length="715" mass="75637">MQQFFSYTVSGMGTAAIYAIAAAGLVLTYTTTGVFNFAHGATSMLGAFTYWQMRFAWHLPAPVALVLCLGVLAPLFGMLLERGVMRYLDGTSETTKVVTTISLMLGLLGLSLWIWNPSASRPFPRFWEGEVLTVGGVRIPYHVVATLAITGFVAIVLWLMLKRTRFGVSMRAVVDDRSLVALNGARPHVISMASWSVGTVLAAMAGVLIAPSLKLSALPLTLLVVNAYAAAVMGKLKSLPLTFVGALVLGLGTEYLRGYQGSLRISQKLMPGFLASVPVVILLVVLVVGRSPLRGQTITRVRETVQRPTWAGSTGMGAGIVLIAALLSDVLPRTDLFTLGRIWGLGIIALSLIPVVGFGGHLSLCQMSFAGVGMVMVQHLGGGGSPLALIAAAAVPAVLGMIVAIPSFRLSGIYFALSTAAFAVLMDRWIFLLPRFRFLGMDWDIFNGGSLDLRRTRFFGLSTEGNRAFFVYGAVAFALVSVAVVAIRRSNYGQRLIALKDSPAACATLGMNIKVAKLGVFAVSAGLAGLGGALYGQGMQSATTESVQFLSSLTLLMVMVVAGLNSPGAALFAGVFLGFGLNNVIFGKLADLVPDRLGWAEGFFDKMGTNTLIVVGLAGLSLGRHPDGFVATRLRPRWDQILARPHALLGIGGTLGVAYTARVSGLIGNWPFAIVTLVVLVFVPRVIIPKVPGANARDLSGDPEEVMIRASARGH</sequence>
<protein>
    <submittedName>
        <fullName evidence="10">Unannotated protein</fullName>
    </submittedName>
</protein>
<dbReference type="CDD" id="cd06582">
    <property type="entry name" value="TM_PBP1_LivH_like"/>
    <property type="match status" value="1"/>
</dbReference>
<dbReference type="GO" id="GO:0006865">
    <property type="term" value="P:amino acid transport"/>
    <property type="evidence" value="ECO:0007669"/>
    <property type="project" value="UniProtKB-KW"/>
</dbReference>
<evidence type="ECO:0000256" key="3">
    <source>
        <dbReference type="ARBA" id="ARBA00022475"/>
    </source>
</evidence>
<feature type="transmembrane region" description="Helical" evidence="9">
    <location>
        <begin position="518"/>
        <end position="535"/>
    </location>
</feature>
<evidence type="ECO:0000256" key="9">
    <source>
        <dbReference type="SAM" id="Phobius"/>
    </source>
</evidence>
<evidence type="ECO:0000256" key="4">
    <source>
        <dbReference type="ARBA" id="ARBA00022692"/>
    </source>
</evidence>
<feature type="transmembrane region" description="Helical" evidence="9">
    <location>
        <begin position="342"/>
        <end position="364"/>
    </location>
</feature>
<feature type="transmembrane region" description="Helical" evidence="9">
    <location>
        <begin position="667"/>
        <end position="688"/>
    </location>
</feature>
<dbReference type="CDD" id="cd06581">
    <property type="entry name" value="TM_PBP1_LivM_like"/>
    <property type="match status" value="1"/>
</dbReference>
<feature type="transmembrane region" description="Helical" evidence="9">
    <location>
        <begin position="469"/>
        <end position="487"/>
    </location>
</feature>
<evidence type="ECO:0000256" key="8">
    <source>
        <dbReference type="ARBA" id="ARBA00037998"/>
    </source>
</evidence>
<accession>A0A6J6Y2U3</accession>
<feature type="transmembrane region" description="Helical" evidence="9">
    <location>
        <begin position="555"/>
        <end position="579"/>
    </location>
</feature>
<comment type="similarity">
    <text evidence="8">Belongs to the binding-protein-dependent transport system permease family. LivHM subfamily.</text>
</comment>
<keyword evidence="5" id="KW-0029">Amino-acid transport</keyword>
<feature type="transmembrane region" description="Helical" evidence="9">
    <location>
        <begin position="195"/>
        <end position="218"/>
    </location>
</feature>
<name>A0A6J6Y2U3_9ZZZZ</name>
<feature type="transmembrane region" description="Helical" evidence="9">
    <location>
        <begin position="384"/>
        <end position="405"/>
    </location>
</feature>
<evidence type="ECO:0000256" key="6">
    <source>
        <dbReference type="ARBA" id="ARBA00022989"/>
    </source>
</evidence>
<dbReference type="GO" id="GO:0015658">
    <property type="term" value="F:branched-chain amino acid transmembrane transporter activity"/>
    <property type="evidence" value="ECO:0007669"/>
    <property type="project" value="InterPro"/>
</dbReference>
<keyword evidence="3" id="KW-1003">Cell membrane</keyword>
<evidence type="ECO:0000256" key="5">
    <source>
        <dbReference type="ARBA" id="ARBA00022970"/>
    </source>
</evidence>
<dbReference type="InterPro" id="IPR043428">
    <property type="entry name" value="LivM-like"/>
</dbReference>
<dbReference type="AlphaFoldDB" id="A0A6J6Y2U3"/>
<feature type="transmembrane region" description="Helical" evidence="9">
    <location>
        <begin position="412"/>
        <end position="431"/>
    </location>
</feature>
<keyword evidence="2" id="KW-0813">Transport</keyword>
<proteinExistence type="inferred from homology"/>
<dbReference type="InterPro" id="IPR052157">
    <property type="entry name" value="BCAA_transport_permease"/>
</dbReference>
<feature type="transmembrane region" description="Helical" evidence="9">
    <location>
        <begin position="309"/>
        <end position="330"/>
    </location>
</feature>
<feature type="transmembrane region" description="Helical" evidence="9">
    <location>
        <begin position="238"/>
        <end position="257"/>
    </location>
</feature>
<keyword evidence="6 9" id="KW-1133">Transmembrane helix</keyword>
<feature type="transmembrane region" description="Helical" evidence="9">
    <location>
        <begin position="55"/>
        <end position="76"/>
    </location>
</feature>
<dbReference type="InterPro" id="IPR001851">
    <property type="entry name" value="ABC_transp_permease"/>
</dbReference>
<evidence type="ECO:0000313" key="10">
    <source>
        <dbReference type="EMBL" id="CAB4800227.1"/>
    </source>
</evidence>
<keyword evidence="7 9" id="KW-0472">Membrane</keyword>
<reference evidence="10" key="1">
    <citation type="submission" date="2020-05" db="EMBL/GenBank/DDBJ databases">
        <authorList>
            <person name="Chiriac C."/>
            <person name="Salcher M."/>
            <person name="Ghai R."/>
            <person name="Kavagutti S V."/>
        </authorList>
    </citation>
    <scope>NUCLEOTIDE SEQUENCE</scope>
</reference>
<feature type="transmembrane region" description="Helical" evidence="9">
    <location>
        <begin position="97"/>
        <end position="115"/>
    </location>
</feature>
<organism evidence="10">
    <name type="scientific">freshwater metagenome</name>
    <dbReference type="NCBI Taxonomy" id="449393"/>
    <lineage>
        <taxon>unclassified sequences</taxon>
        <taxon>metagenomes</taxon>
        <taxon>ecological metagenomes</taxon>
    </lineage>
</organism>
<gene>
    <name evidence="10" type="ORF">UFOPK3001_00908</name>
</gene>
<feature type="transmembrane region" description="Helical" evidence="9">
    <location>
        <begin position="269"/>
        <end position="289"/>
    </location>
</feature>
<dbReference type="Pfam" id="PF02653">
    <property type="entry name" value="BPD_transp_2"/>
    <property type="match status" value="2"/>
</dbReference>
<feature type="transmembrane region" description="Helical" evidence="9">
    <location>
        <begin position="12"/>
        <end position="35"/>
    </location>
</feature>
<evidence type="ECO:0000256" key="1">
    <source>
        <dbReference type="ARBA" id="ARBA00004651"/>
    </source>
</evidence>
<dbReference type="PANTHER" id="PTHR11795">
    <property type="entry name" value="BRANCHED-CHAIN AMINO ACID TRANSPORT SYSTEM PERMEASE PROTEIN LIVH"/>
    <property type="match status" value="1"/>
</dbReference>
<keyword evidence="4 9" id="KW-0812">Transmembrane</keyword>
<feature type="transmembrane region" description="Helical" evidence="9">
    <location>
        <begin position="139"/>
        <end position="161"/>
    </location>
</feature>
<dbReference type="EMBL" id="CAFAAJ010000046">
    <property type="protein sequence ID" value="CAB4800227.1"/>
    <property type="molecule type" value="Genomic_DNA"/>
</dbReference>
<dbReference type="GO" id="GO:0005886">
    <property type="term" value="C:plasma membrane"/>
    <property type="evidence" value="ECO:0007669"/>
    <property type="project" value="UniProtKB-SubCell"/>
</dbReference>
<dbReference type="PANTHER" id="PTHR11795:SF450">
    <property type="entry name" value="ABC TRANSPORTER PERMEASE PROTEIN"/>
    <property type="match status" value="1"/>
</dbReference>
<comment type="subcellular location">
    <subcellularLocation>
        <location evidence="1">Cell membrane</location>
        <topology evidence="1">Multi-pass membrane protein</topology>
    </subcellularLocation>
</comment>
<evidence type="ECO:0000256" key="2">
    <source>
        <dbReference type="ARBA" id="ARBA00022448"/>
    </source>
</evidence>
<evidence type="ECO:0000256" key="7">
    <source>
        <dbReference type="ARBA" id="ARBA00023136"/>
    </source>
</evidence>